<feature type="domain" description="G-protein coupled receptors family 1 profile" evidence="12">
    <location>
        <begin position="37"/>
        <end position="226"/>
    </location>
</feature>
<evidence type="ECO:0000256" key="11">
    <source>
        <dbReference type="SAM" id="Phobius"/>
    </source>
</evidence>
<keyword evidence="9 10" id="KW-0807">Transducer</keyword>
<dbReference type="STRING" id="45351.A7RYK9"/>
<dbReference type="PROSITE" id="PS00237">
    <property type="entry name" value="G_PROTEIN_RECEP_F1_1"/>
    <property type="match status" value="1"/>
</dbReference>
<dbReference type="eggNOG" id="KOG3656">
    <property type="taxonomic scope" value="Eukaryota"/>
</dbReference>
<evidence type="ECO:0000256" key="1">
    <source>
        <dbReference type="ARBA" id="ARBA00004651"/>
    </source>
</evidence>
<gene>
    <name evidence="13" type="ORF">NEMVEDRAFT_v1g204050</name>
</gene>
<dbReference type="Gene3D" id="1.20.1070.10">
    <property type="entry name" value="Rhodopsin 7-helix transmembrane proteins"/>
    <property type="match status" value="1"/>
</dbReference>
<name>A7RYK9_NEMVE</name>
<dbReference type="Pfam" id="PF00001">
    <property type="entry name" value="7tm_1"/>
    <property type="match status" value="1"/>
</dbReference>
<feature type="transmembrane region" description="Helical" evidence="11">
    <location>
        <begin position="57"/>
        <end position="78"/>
    </location>
</feature>
<feature type="transmembrane region" description="Helical" evidence="11">
    <location>
        <begin position="20"/>
        <end position="45"/>
    </location>
</feature>
<keyword evidence="2" id="KW-1003">Cell membrane</keyword>
<evidence type="ECO:0000313" key="13">
    <source>
        <dbReference type="EMBL" id="EDO43480.1"/>
    </source>
</evidence>
<evidence type="ECO:0000256" key="3">
    <source>
        <dbReference type="ARBA" id="ARBA00022692"/>
    </source>
</evidence>
<dbReference type="InterPro" id="IPR017452">
    <property type="entry name" value="GPCR_Rhodpsn_7TM"/>
</dbReference>
<dbReference type="Proteomes" id="UP000001593">
    <property type="component" value="Unassembled WGS sequence"/>
</dbReference>
<evidence type="ECO:0000256" key="8">
    <source>
        <dbReference type="ARBA" id="ARBA00023170"/>
    </source>
</evidence>
<keyword evidence="14" id="KW-1185">Reference proteome</keyword>
<dbReference type="InParanoid" id="A7RYK9"/>
<feature type="transmembrane region" description="Helical" evidence="11">
    <location>
        <begin position="164"/>
        <end position="188"/>
    </location>
</feature>
<evidence type="ECO:0000256" key="5">
    <source>
        <dbReference type="ARBA" id="ARBA00023040"/>
    </source>
</evidence>
<dbReference type="InterPro" id="IPR000276">
    <property type="entry name" value="GPCR_Rhodpsn"/>
</dbReference>
<evidence type="ECO:0000256" key="2">
    <source>
        <dbReference type="ARBA" id="ARBA00022475"/>
    </source>
</evidence>
<feature type="transmembrane region" description="Helical" evidence="11">
    <location>
        <begin position="98"/>
        <end position="116"/>
    </location>
</feature>
<protein>
    <recommendedName>
        <fullName evidence="12">G-protein coupled receptors family 1 profile domain-containing protein</fullName>
    </recommendedName>
</protein>
<keyword evidence="8 10" id="KW-0675">Receptor</keyword>
<evidence type="ECO:0000256" key="6">
    <source>
        <dbReference type="ARBA" id="ARBA00023136"/>
    </source>
</evidence>
<comment type="similarity">
    <text evidence="10">Belongs to the G-protein coupled receptor 1 family.</text>
</comment>
<evidence type="ECO:0000259" key="12">
    <source>
        <dbReference type="PROSITE" id="PS50262"/>
    </source>
</evidence>
<keyword evidence="3 10" id="KW-0812">Transmembrane</keyword>
<dbReference type="HOGENOM" id="CLU_009579_11_5_1"/>
<accession>A7RYK9</accession>
<keyword evidence="5 10" id="KW-0297">G-protein coupled receptor</keyword>
<reference evidence="13 14" key="1">
    <citation type="journal article" date="2007" name="Science">
        <title>Sea anemone genome reveals ancestral eumetazoan gene repertoire and genomic organization.</title>
        <authorList>
            <person name="Putnam N.H."/>
            <person name="Srivastava M."/>
            <person name="Hellsten U."/>
            <person name="Dirks B."/>
            <person name="Chapman J."/>
            <person name="Salamov A."/>
            <person name="Terry A."/>
            <person name="Shapiro H."/>
            <person name="Lindquist E."/>
            <person name="Kapitonov V.V."/>
            <person name="Jurka J."/>
            <person name="Genikhovich G."/>
            <person name="Grigoriev I.V."/>
            <person name="Lucas S.M."/>
            <person name="Steele R.E."/>
            <person name="Finnerty J.R."/>
            <person name="Technau U."/>
            <person name="Martindale M.Q."/>
            <person name="Rokhsar D.S."/>
        </authorList>
    </citation>
    <scope>NUCLEOTIDE SEQUENCE [LARGE SCALE GENOMIC DNA]</scope>
    <source>
        <strain evidence="14">CH2 X CH6</strain>
    </source>
</reference>
<proteinExistence type="inferred from homology"/>
<evidence type="ECO:0000256" key="7">
    <source>
        <dbReference type="ARBA" id="ARBA00023157"/>
    </source>
</evidence>
<comment type="subcellular location">
    <subcellularLocation>
        <location evidence="1">Cell membrane</location>
        <topology evidence="1">Multi-pass membrane protein</topology>
    </subcellularLocation>
</comment>
<dbReference type="PRINTS" id="PR00237">
    <property type="entry name" value="GPCRRHODOPSN"/>
</dbReference>
<sequence>MNNTSDDYLNCRGNMSNASMILFVILNFFSGLAAFSGNTLVLAAVYYLRGHRKTSHYFLASLAVADLSVGVIMNPVLASKAVLSIWQGEHWLSKTADFMWLQTTTATALSLCAVSYDRYAAIRGVFSYQSLLTRPRAILIILTIWLFSILIGTSRLFIRNPNAHSVLWISSTLLTVIIPLLLIAYCYTKIYTAAKIQRQKIAENSLTRKQTRNSLKNKKAAYTVGM</sequence>
<dbReference type="AlphaFoldDB" id="A7RYK9"/>
<dbReference type="OMA" id="ADFMWIQ"/>
<evidence type="ECO:0000256" key="4">
    <source>
        <dbReference type="ARBA" id="ARBA00022989"/>
    </source>
</evidence>
<dbReference type="SUPFAM" id="SSF81321">
    <property type="entry name" value="Family A G protein-coupled receptor-like"/>
    <property type="match status" value="1"/>
</dbReference>
<evidence type="ECO:0000313" key="14">
    <source>
        <dbReference type="Proteomes" id="UP000001593"/>
    </source>
</evidence>
<keyword evidence="6 11" id="KW-0472">Membrane</keyword>
<feature type="transmembrane region" description="Helical" evidence="11">
    <location>
        <begin position="137"/>
        <end position="158"/>
    </location>
</feature>
<dbReference type="PANTHER" id="PTHR24248">
    <property type="entry name" value="ADRENERGIC RECEPTOR-RELATED G-PROTEIN COUPLED RECEPTOR"/>
    <property type="match status" value="1"/>
</dbReference>
<evidence type="ECO:0000256" key="9">
    <source>
        <dbReference type="ARBA" id="ARBA00023224"/>
    </source>
</evidence>
<dbReference type="PANTHER" id="PTHR24248:SF125">
    <property type="entry name" value="DOPAMINE D2-LIKE RECEPTOR"/>
    <property type="match status" value="1"/>
</dbReference>
<dbReference type="PhylomeDB" id="A7RYK9"/>
<dbReference type="PROSITE" id="PS50262">
    <property type="entry name" value="G_PROTEIN_RECEP_F1_2"/>
    <property type="match status" value="1"/>
</dbReference>
<evidence type="ECO:0000256" key="10">
    <source>
        <dbReference type="RuleBase" id="RU000688"/>
    </source>
</evidence>
<keyword evidence="7" id="KW-1015">Disulfide bond</keyword>
<keyword evidence="4 11" id="KW-1133">Transmembrane helix</keyword>
<dbReference type="EMBL" id="DS469553">
    <property type="protein sequence ID" value="EDO43480.1"/>
    <property type="molecule type" value="Genomic_DNA"/>
</dbReference>
<organism evidence="13 14">
    <name type="scientific">Nematostella vectensis</name>
    <name type="common">Starlet sea anemone</name>
    <dbReference type="NCBI Taxonomy" id="45351"/>
    <lineage>
        <taxon>Eukaryota</taxon>
        <taxon>Metazoa</taxon>
        <taxon>Cnidaria</taxon>
        <taxon>Anthozoa</taxon>
        <taxon>Hexacorallia</taxon>
        <taxon>Actiniaria</taxon>
        <taxon>Edwardsiidae</taxon>
        <taxon>Nematostella</taxon>
    </lineage>
</organism>
<dbReference type="GO" id="GO:0005886">
    <property type="term" value="C:plasma membrane"/>
    <property type="evidence" value="ECO:0000318"/>
    <property type="project" value="GO_Central"/>
</dbReference>
<dbReference type="GO" id="GO:0004930">
    <property type="term" value="F:G protein-coupled receptor activity"/>
    <property type="evidence" value="ECO:0000318"/>
    <property type="project" value="GO_Central"/>
</dbReference>
<dbReference type="CDD" id="cd00637">
    <property type="entry name" value="7tm_classA_rhodopsin-like"/>
    <property type="match status" value="1"/>
</dbReference>